<feature type="non-terminal residue" evidence="11">
    <location>
        <position position="400"/>
    </location>
</feature>
<keyword evidence="3" id="KW-0808">Transferase</keyword>
<dbReference type="GO" id="GO:0016020">
    <property type="term" value="C:membrane"/>
    <property type="evidence" value="ECO:0007669"/>
    <property type="project" value="UniProtKB-SubCell"/>
</dbReference>
<sequence>LSACPELALPQSPPIATVSRHDCFQTQLPQPPPIPYAGHHFRRLYHPQNSDKDQPFLSRHQTDEWQDWMQIFNLIYNYVGASRASAIYNPARMLVASYIFMTGFGHPVFFHKKADFDCVRVEPIPARLSLLTILLAYTMNASYLSYRFAPLVSFVYLIIYATMWIVVAAGLKSAVVRTPVVLDTIVDFLLFFYNVNLDAKEWRFRLSLDMSITAHPQWPRARTGAILASAVDLLGYFAVEGSMGKCSLETFIGQFHMWLAGDTKGLLVLSPWIDGVLTRWVNLAVSTLVFVVISNEVSGATGLLSDWLVTGCELNIKSDNTKVPVSTSRPAAAAGEAAGEATGEAAGEAAGEVSGEATAASSSSTSASSLTPVAGTPPPISISTKKGSTGKEDIPMVSKR</sequence>
<feature type="region of interest" description="Disordered" evidence="8">
    <location>
        <begin position="320"/>
        <end position="400"/>
    </location>
</feature>
<evidence type="ECO:0000313" key="11">
    <source>
        <dbReference type="EMBL" id="KAG0248075.1"/>
    </source>
</evidence>
<feature type="domain" description="Cas1p 10 TM acyl transferase" evidence="10">
    <location>
        <begin position="50"/>
        <end position="194"/>
    </location>
</feature>
<dbReference type="GO" id="GO:0005794">
    <property type="term" value="C:Golgi apparatus"/>
    <property type="evidence" value="ECO:0007669"/>
    <property type="project" value="UniProtKB-ARBA"/>
</dbReference>
<evidence type="ECO:0000256" key="9">
    <source>
        <dbReference type="SAM" id="Phobius"/>
    </source>
</evidence>
<accession>A0A9P6PL48</accession>
<dbReference type="Proteomes" id="UP000807716">
    <property type="component" value="Unassembled WGS sequence"/>
</dbReference>
<evidence type="ECO:0000313" key="12">
    <source>
        <dbReference type="Proteomes" id="UP000807716"/>
    </source>
</evidence>
<gene>
    <name evidence="11" type="ORF">DFQ27_001193</name>
</gene>
<dbReference type="AlphaFoldDB" id="A0A9P6PL48"/>
<evidence type="ECO:0000256" key="1">
    <source>
        <dbReference type="ARBA" id="ARBA00004141"/>
    </source>
</evidence>
<feature type="domain" description="Cas1p 10 TM acyl transferase" evidence="10">
    <location>
        <begin position="242"/>
        <end position="310"/>
    </location>
</feature>
<evidence type="ECO:0000256" key="7">
    <source>
        <dbReference type="ARBA" id="ARBA00023180"/>
    </source>
</evidence>
<evidence type="ECO:0000256" key="4">
    <source>
        <dbReference type="ARBA" id="ARBA00022692"/>
    </source>
</evidence>
<organism evidence="11 12">
    <name type="scientific">Actinomortierella ambigua</name>
    <dbReference type="NCBI Taxonomy" id="1343610"/>
    <lineage>
        <taxon>Eukaryota</taxon>
        <taxon>Fungi</taxon>
        <taxon>Fungi incertae sedis</taxon>
        <taxon>Mucoromycota</taxon>
        <taxon>Mortierellomycotina</taxon>
        <taxon>Mortierellomycetes</taxon>
        <taxon>Mortierellales</taxon>
        <taxon>Mortierellaceae</taxon>
        <taxon>Actinomortierella</taxon>
    </lineage>
</organism>
<feature type="non-terminal residue" evidence="11">
    <location>
        <position position="1"/>
    </location>
</feature>
<evidence type="ECO:0000256" key="6">
    <source>
        <dbReference type="ARBA" id="ARBA00023136"/>
    </source>
</evidence>
<evidence type="ECO:0000259" key="10">
    <source>
        <dbReference type="Pfam" id="PF07779"/>
    </source>
</evidence>
<evidence type="ECO:0000256" key="2">
    <source>
        <dbReference type="ARBA" id="ARBA00010666"/>
    </source>
</evidence>
<dbReference type="OrthoDB" id="1932925at2759"/>
<evidence type="ECO:0000256" key="8">
    <source>
        <dbReference type="SAM" id="MobiDB-lite"/>
    </source>
</evidence>
<comment type="similarity">
    <text evidence="2">Belongs to the PC-esterase family. CASD1 subfamily.</text>
</comment>
<feature type="transmembrane region" description="Helical" evidence="9">
    <location>
        <begin position="151"/>
        <end position="170"/>
    </location>
</feature>
<keyword evidence="4 9" id="KW-0812">Transmembrane</keyword>
<keyword evidence="5 9" id="KW-1133">Transmembrane helix</keyword>
<dbReference type="InterPro" id="IPR012419">
    <property type="entry name" value="Cas1_AcylTrans_dom"/>
</dbReference>
<keyword evidence="12" id="KW-1185">Reference proteome</keyword>
<evidence type="ECO:0000256" key="3">
    <source>
        <dbReference type="ARBA" id="ARBA00022679"/>
    </source>
</evidence>
<dbReference type="PANTHER" id="PTHR13533">
    <property type="entry name" value="N-ACETYLNEURAMINATE 9-O-ACETYLTRANSFERASE"/>
    <property type="match status" value="1"/>
</dbReference>
<feature type="transmembrane region" description="Helical" evidence="9">
    <location>
        <begin position="93"/>
        <end position="112"/>
    </location>
</feature>
<keyword evidence="6 9" id="KW-0472">Membrane</keyword>
<protein>
    <recommendedName>
        <fullName evidence="10">Cas1p 10 TM acyl transferase domain-containing protein</fullName>
    </recommendedName>
</protein>
<evidence type="ECO:0000256" key="5">
    <source>
        <dbReference type="ARBA" id="ARBA00022989"/>
    </source>
</evidence>
<dbReference type="EMBL" id="JAAAJB010001385">
    <property type="protein sequence ID" value="KAG0248075.1"/>
    <property type="molecule type" value="Genomic_DNA"/>
</dbReference>
<feature type="compositionally biased region" description="Low complexity" evidence="8">
    <location>
        <begin position="331"/>
        <end position="369"/>
    </location>
</feature>
<comment type="subcellular location">
    <subcellularLocation>
        <location evidence="1">Membrane</location>
        <topology evidence="1">Multi-pass membrane protein</topology>
    </subcellularLocation>
</comment>
<dbReference type="GO" id="GO:0005975">
    <property type="term" value="P:carbohydrate metabolic process"/>
    <property type="evidence" value="ECO:0007669"/>
    <property type="project" value="UniProtKB-ARBA"/>
</dbReference>
<comment type="caution">
    <text evidence="11">The sequence shown here is derived from an EMBL/GenBank/DDBJ whole genome shotgun (WGS) entry which is preliminary data.</text>
</comment>
<keyword evidence="7" id="KW-0325">Glycoprotein</keyword>
<proteinExistence type="inferred from homology"/>
<name>A0A9P6PL48_9FUNG</name>
<dbReference type="PANTHER" id="PTHR13533:SF1">
    <property type="entry name" value="N-ACETYLNEURAMINATE 9-O-ACETYLTRANSFERASE"/>
    <property type="match status" value="1"/>
</dbReference>
<reference evidence="11" key="1">
    <citation type="journal article" date="2020" name="Fungal Divers.">
        <title>Resolving the Mortierellaceae phylogeny through synthesis of multi-gene phylogenetics and phylogenomics.</title>
        <authorList>
            <person name="Vandepol N."/>
            <person name="Liber J."/>
            <person name="Desiro A."/>
            <person name="Na H."/>
            <person name="Kennedy M."/>
            <person name="Barry K."/>
            <person name="Grigoriev I.V."/>
            <person name="Miller A.N."/>
            <person name="O'Donnell K."/>
            <person name="Stajich J.E."/>
            <person name="Bonito G."/>
        </authorList>
    </citation>
    <scope>NUCLEOTIDE SEQUENCE</scope>
    <source>
        <strain evidence="11">BC1065</strain>
    </source>
</reference>
<feature type="compositionally biased region" description="Polar residues" evidence="8">
    <location>
        <begin position="320"/>
        <end position="329"/>
    </location>
</feature>
<dbReference type="Pfam" id="PF07779">
    <property type="entry name" value="Cas1_AcylT"/>
    <property type="match status" value="2"/>
</dbReference>
<feature type="transmembrane region" description="Helical" evidence="9">
    <location>
        <begin position="176"/>
        <end position="195"/>
    </location>
</feature>
<dbReference type="GO" id="GO:0016740">
    <property type="term" value="F:transferase activity"/>
    <property type="evidence" value="ECO:0007669"/>
    <property type="project" value="UniProtKB-KW"/>
</dbReference>